<dbReference type="SUPFAM" id="SSF52540">
    <property type="entry name" value="P-loop containing nucleoside triphosphate hydrolases"/>
    <property type="match status" value="2"/>
</dbReference>
<keyword evidence="8" id="KW-1185">Reference proteome</keyword>
<comment type="similarity">
    <text evidence="2">Belongs to the ABC transporter superfamily.</text>
</comment>
<dbReference type="NCBIfam" id="NF007739">
    <property type="entry name" value="PRK10419.1"/>
    <property type="match status" value="2"/>
</dbReference>
<evidence type="ECO:0000313" key="8">
    <source>
        <dbReference type="Proteomes" id="UP001205906"/>
    </source>
</evidence>
<comment type="caution">
    <text evidence="7">The sequence shown here is derived from an EMBL/GenBank/DDBJ whole genome shotgun (WGS) entry which is preliminary data.</text>
</comment>
<reference evidence="7 8" key="1">
    <citation type="submission" date="2022-06" db="EMBL/GenBank/DDBJ databases">
        <title>Mesorhizobium sp. strain RP14 Genome sequencing and assembly.</title>
        <authorList>
            <person name="Kim I."/>
        </authorList>
    </citation>
    <scope>NUCLEOTIDE SEQUENCE [LARGE SCALE GENOMIC DNA]</scope>
    <source>
        <strain evidence="8">RP14(2022)</strain>
    </source>
</reference>
<feature type="domain" description="ABC transporter" evidence="6">
    <location>
        <begin position="16"/>
        <end position="266"/>
    </location>
</feature>
<dbReference type="InterPro" id="IPR027417">
    <property type="entry name" value="P-loop_NTPase"/>
</dbReference>
<organism evidence="7 8">
    <name type="scientific">Mesorhizobium liriopis</name>
    <dbReference type="NCBI Taxonomy" id="2953882"/>
    <lineage>
        <taxon>Bacteria</taxon>
        <taxon>Pseudomonadati</taxon>
        <taxon>Pseudomonadota</taxon>
        <taxon>Alphaproteobacteria</taxon>
        <taxon>Hyphomicrobiales</taxon>
        <taxon>Phyllobacteriaceae</taxon>
        <taxon>Mesorhizobium</taxon>
    </lineage>
</organism>
<keyword evidence="3" id="KW-0813">Transport</keyword>
<dbReference type="PANTHER" id="PTHR43776">
    <property type="entry name" value="TRANSPORT ATP-BINDING PROTEIN"/>
    <property type="match status" value="1"/>
</dbReference>
<protein>
    <submittedName>
        <fullName evidence="7">ABC transporter ATP-binding protein</fullName>
    </submittedName>
</protein>
<evidence type="ECO:0000256" key="4">
    <source>
        <dbReference type="ARBA" id="ARBA00022741"/>
    </source>
</evidence>
<dbReference type="InterPro" id="IPR003593">
    <property type="entry name" value="AAA+_ATPase"/>
</dbReference>
<dbReference type="EMBL" id="JAMXQS010000002">
    <property type="protein sequence ID" value="MCO6049271.1"/>
    <property type="molecule type" value="Genomic_DNA"/>
</dbReference>
<proteinExistence type="inferred from homology"/>
<evidence type="ECO:0000256" key="2">
    <source>
        <dbReference type="ARBA" id="ARBA00005417"/>
    </source>
</evidence>
<evidence type="ECO:0000256" key="1">
    <source>
        <dbReference type="ARBA" id="ARBA00004417"/>
    </source>
</evidence>
<comment type="subcellular location">
    <subcellularLocation>
        <location evidence="1">Cell inner membrane</location>
        <topology evidence="1">Peripheral membrane protein</topology>
    </subcellularLocation>
</comment>
<keyword evidence="4" id="KW-0547">Nucleotide-binding</keyword>
<gene>
    <name evidence="7" type="ORF">NGM99_05635</name>
</gene>
<evidence type="ECO:0000256" key="3">
    <source>
        <dbReference type="ARBA" id="ARBA00022448"/>
    </source>
</evidence>
<dbReference type="InterPro" id="IPR017871">
    <property type="entry name" value="ABC_transporter-like_CS"/>
</dbReference>
<dbReference type="InterPro" id="IPR013563">
    <property type="entry name" value="Oligopep_ABC_C"/>
</dbReference>
<keyword evidence="5 7" id="KW-0067">ATP-binding</keyword>
<dbReference type="Gene3D" id="3.40.50.300">
    <property type="entry name" value="P-loop containing nucleotide triphosphate hydrolases"/>
    <property type="match status" value="2"/>
</dbReference>
<dbReference type="InterPro" id="IPR003439">
    <property type="entry name" value="ABC_transporter-like_ATP-bd"/>
</dbReference>
<dbReference type="Pfam" id="PF08352">
    <property type="entry name" value="oligo_HPY"/>
    <property type="match status" value="2"/>
</dbReference>
<dbReference type="GO" id="GO:0005524">
    <property type="term" value="F:ATP binding"/>
    <property type="evidence" value="ECO:0007669"/>
    <property type="project" value="UniProtKB-KW"/>
</dbReference>
<feature type="domain" description="ABC transporter" evidence="6">
    <location>
        <begin position="283"/>
        <end position="522"/>
    </location>
</feature>
<dbReference type="SMART" id="SM00382">
    <property type="entry name" value="AAA"/>
    <property type="match status" value="2"/>
</dbReference>
<name>A0ABT1C368_9HYPH</name>
<evidence type="ECO:0000256" key="5">
    <source>
        <dbReference type="ARBA" id="ARBA00022840"/>
    </source>
</evidence>
<dbReference type="PROSITE" id="PS00211">
    <property type="entry name" value="ABC_TRANSPORTER_1"/>
    <property type="match status" value="1"/>
</dbReference>
<evidence type="ECO:0000259" key="6">
    <source>
        <dbReference type="PROSITE" id="PS50893"/>
    </source>
</evidence>
<dbReference type="Pfam" id="PF00005">
    <property type="entry name" value="ABC_tran"/>
    <property type="match status" value="2"/>
</dbReference>
<dbReference type="PROSITE" id="PS50893">
    <property type="entry name" value="ABC_TRANSPORTER_2"/>
    <property type="match status" value="2"/>
</dbReference>
<dbReference type="PANTHER" id="PTHR43776:SF7">
    <property type="entry name" value="D,D-DIPEPTIDE TRANSPORT ATP-BINDING PROTEIN DDPF-RELATED"/>
    <property type="match status" value="1"/>
</dbReference>
<dbReference type="Proteomes" id="UP001205906">
    <property type="component" value="Unassembled WGS sequence"/>
</dbReference>
<dbReference type="CDD" id="cd03257">
    <property type="entry name" value="ABC_NikE_OppD_transporters"/>
    <property type="match status" value="2"/>
</dbReference>
<dbReference type="InterPro" id="IPR050319">
    <property type="entry name" value="ABC_transp_ATP-bind"/>
</dbReference>
<sequence>MMKVEDAKVEAGPDIFSVEDLRIEAQIGGRWAEIVKGISFQLKRGEVLGLVGESGAGKSTIGLAALGNVKQGCRIAGGRVSFRGQDLFASPENIRRKLRGTRIAYVAQSAAASFNPAKRLMDQVTEAAVKRGGQSKAEAKRNACRLFRALQLPDPEIFGDRYPHQVSGGQLQRAMAAMALICEPDLIVFDEPTTALDVTTQVEVLMAVRNAIETFGVAAIYITHDLAIVAQMADRIAVLRYGEIVEQGPTNQILENPRHSYTRSLWAVREILTEPSQKTRTLLRVDRVSAFYGLLQVLDDVSLEIGRAETVALVGESGSGKSTLGRLIAGLKEPESGSVTFDGVSCPPSVSTRSKELLRRIQIIYQSADTALNPRHTVRKIIGRPLSFYHGATGENREARIGELLKLVELDPAFADRLPGQLSGGQRQRVAIARALAANPELIVCDEITSALDQIVQADILKMLVSLQEKLGISYLFITHDIATVKAIANHVVVMHRGQIVEQGPKADVLSPPHPEYTQLLLSSVPEMTSGWLDKVISDRRKLAAA</sequence>
<accession>A0ABT1C368</accession>
<evidence type="ECO:0000313" key="7">
    <source>
        <dbReference type="EMBL" id="MCO6049271.1"/>
    </source>
</evidence>